<evidence type="ECO:0000256" key="4">
    <source>
        <dbReference type="ARBA" id="ARBA00022989"/>
    </source>
</evidence>
<evidence type="ECO:0000313" key="9">
    <source>
        <dbReference type="Proteomes" id="UP000549616"/>
    </source>
</evidence>
<dbReference type="PANTHER" id="PTHR23519">
    <property type="entry name" value="AUTOPHAGY-RELATED PROTEIN 22"/>
    <property type="match status" value="1"/>
</dbReference>
<feature type="transmembrane region" description="Helical" evidence="6">
    <location>
        <begin position="326"/>
        <end position="344"/>
    </location>
</feature>
<feature type="transmembrane region" description="Helical" evidence="6">
    <location>
        <begin position="417"/>
        <end position="439"/>
    </location>
</feature>
<dbReference type="EMBL" id="JACCFK010000001">
    <property type="protein sequence ID" value="NYI87579.1"/>
    <property type="molecule type" value="Genomic_DNA"/>
</dbReference>
<feature type="transmembrane region" description="Helical" evidence="6">
    <location>
        <begin position="170"/>
        <end position="190"/>
    </location>
</feature>
<feature type="transmembrane region" description="Helical" evidence="6">
    <location>
        <begin position="75"/>
        <end position="97"/>
    </location>
</feature>
<feature type="transmembrane region" description="Helical" evidence="6">
    <location>
        <begin position="104"/>
        <end position="124"/>
    </location>
</feature>
<accession>A0A853AY65</accession>
<dbReference type="PANTHER" id="PTHR23519:SF1">
    <property type="entry name" value="AUTOPHAGY-RELATED PROTEIN 22"/>
    <property type="match status" value="1"/>
</dbReference>
<dbReference type="RefSeq" id="WP_179771956.1">
    <property type="nucleotide sequence ID" value="NZ_JACCFK010000001.1"/>
</dbReference>
<evidence type="ECO:0000256" key="2">
    <source>
        <dbReference type="ARBA" id="ARBA00022448"/>
    </source>
</evidence>
<keyword evidence="5 6" id="KW-0472">Membrane</keyword>
<dbReference type="Gene3D" id="1.20.1250.20">
    <property type="entry name" value="MFS general substrate transporter like domains"/>
    <property type="match status" value="1"/>
</dbReference>
<dbReference type="Proteomes" id="UP000549616">
    <property type="component" value="Unassembled WGS sequence"/>
</dbReference>
<dbReference type="InterPro" id="IPR020846">
    <property type="entry name" value="MFS_dom"/>
</dbReference>
<feature type="transmembrane region" description="Helical" evidence="6">
    <location>
        <begin position="296"/>
        <end position="314"/>
    </location>
</feature>
<organism evidence="8 9">
    <name type="scientific">Amycolatopsis endophytica</name>
    <dbReference type="NCBI Taxonomy" id="860233"/>
    <lineage>
        <taxon>Bacteria</taxon>
        <taxon>Bacillati</taxon>
        <taxon>Actinomycetota</taxon>
        <taxon>Actinomycetes</taxon>
        <taxon>Pseudonocardiales</taxon>
        <taxon>Pseudonocardiaceae</taxon>
        <taxon>Amycolatopsis</taxon>
    </lineage>
</organism>
<keyword evidence="2" id="KW-0813">Transport</keyword>
<dbReference type="GO" id="GO:0022857">
    <property type="term" value="F:transmembrane transporter activity"/>
    <property type="evidence" value="ECO:0007669"/>
    <property type="project" value="InterPro"/>
</dbReference>
<keyword evidence="4 6" id="KW-1133">Transmembrane helix</keyword>
<dbReference type="InterPro" id="IPR036259">
    <property type="entry name" value="MFS_trans_sf"/>
</dbReference>
<sequence>MTSDHGDGKAGSEARWSAARRGRIGWYGYDWANSVFTTTVTSIFFGPFITGIGERAADADGYLRPLGFPVFPSSLFPYLVTLSVFLQIFALPTAAALTRRYPKGVLLGPLSSCGAMATIGMYGIGDTDYALGAALYLIATMALGASITVANTYLPVLAPPEHQDRTSAQASAAGFLSGGVVLVVALYVYANHEAWGMPEDRAVRLIMLSAGLWWLVFGAVAVWLLRGYGSPPVPEPKTRRTGTYRSLFAALRLLRRFPGAAWFLVAFLFYNNGLQAVTSLVGTYAAEELRLPEDDVVTAVLLVQFVAFAGAVLAGRLAEKFGGRRILLVIVLVWSSVVVAGGLIPDSSFGAFMTLCVSAGIVVGGTYALSRSVFLGLVPGDRVSEFSGIFETVNRCLGFLGPAAFGGVLQWSGNYRAAWSSILLFFLAGALALMLGSLARRGRERGRHQEKEATTHV</sequence>
<dbReference type="PROSITE" id="PS50850">
    <property type="entry name" value="MFS"/>
    <property type="match status" value="1"/>
</dbReference>
<evidence type="ECO:0000259" key="7">
    <source>
        <dbReference type="PROSITE" id="PS50850"/>
    </source>
</evidence>
<feature type="transmembrane region" description="Helical" evidence="6">
    <location>
        <begin position="202"/>
        <end position="225"/>
    </location>
</feature>
<reference evidence="8 9" key="1">
    <citation type="submission" date="2020-07" db="EMBL/GenBank/DDBJ databases">
        <title>Sequencing the genomes of 1000 actinobacteria strains.</title>
        <authorList>
            <person name="Klenk H.-P."/>
        </authorList>
    </citation>
    <scope>NUCLEOTIDE SEQUENCE [LARGE SCALE GENOMIC DNA]</scope>
    <source>
        <strain evidence="8 9">DSM 104006</strain>
    </source>
</reference>
<dbReference type="Pfam" id="PF11700">
    <property type="entry name" value="ATG22"/>
    <property type="match status" value="1"/>
</dbReference>
<feature type="transmembrane region" description="Helical" evidence="6">
    <location>
        <begin position="389"/>
        <end position="411"/>
    </location>
</feature>
<protein>
    <submittedName>
        <fullName evidence="8">UMF1 family MFS transporter</fullName>
    </submittedName>
</protein>
<keyword evidence="9" id="KW-1185">Reference proteome</keyword>
<dbReference type="InterPro" id="IPR050495">
    <property type="entry name" value="ATG22/LtaA_families"/>
</dbReference>
<evidence type="ECO:0000256" key="3">
    <source>
        <dbReference type="ARBA" id="ARBA00022692"/>
    </source>
</evidence>
<feature type="transmembrane region" description="Helical" evidence="6">
    <location>
        <begin position="130"/>
        <end position="158"/>
    </location>
</feature>
<evidence type="ECO:0000313" key="8">
    <source>
        <dbReference type="EMBL" id="NYI87579.1"/>
    </source>
</evidence>
<proteinExistence type="predicted"/>
<dbReference type="AlphaFoldDB" id="A0A853AY65"/>
<feature type="domain" description="Major facilitator superfamily (MFS) profile" evidence="7">
    <location>
        <begin position="259"/>
        <end position="457"/>
    </location>
</feature>
<keyword evidence="3 6" id="KW-0812">Transmembrane</keyword>
<dbReference type="SUPFAM" id="SSF103473">
    <property type="entry name" value="MFS general substrate transporter"/>
    <property type="match status" value="1"/>
</dbReference>
<dbReference type="InterPro" id="IPR024671">
    <property type="entry name" value="Atg22-like"/>
</dbReference>
<name>A0A853AY65_9PSEU</name>
<comment type="caution">
    <text evidence="8">The sequence shown here is derived from an EMBL/GenBank/DDBJ whole genome shotgun (WGS) entry which is preliminary data.</text>
</comment>
<evidence type="ECO:0000256" key="1">
    <source>
        <dbReference type="ARBA" id="ARBA00004651"/>
    </source>
</evidence>
<evidence type="ECO:0000256" key="5">
    <source>
        <dbReference type="ARBA" id="ARBA00023136"/>
    </source>
</evidence>
<evidence type="ECO:0000256" key="6">
    <source>
        <dbReference type="SAM" id="Phobius"/>
    </source>
</evidence>
<gene>
    <name evidence="8" type="ORF">HNR02_000902</name>
</gene>
<dbReference type="GO" id="GO:0005886">
    <property type="term" value="C:plasma membrane"/>
    <property type="evidence" value="ECO:0007669"/>
    <property type="project" value="UniProtKB-SubCell"/>
</dbReference>
<feature type="transmembrane region" description="Helical" evidence="6">
    <location>
        <begin position="350"/>
        <end position="369"/>
    </location>
</feature>
<feature type="transmembrane region" description="Helical" evidence="6">
    <location>
        <begin position="246"/>
        <end position="270"/>
    </location>
</feature>
<comment type="subcellular location">
    <subcellularLocation>
        <location evidence="1">Cell membrane</location>
        <topology evidence="1">Multi-pass membrane protein</topology>
    </subcellularLocation>
</comment>